<evidence type="ECO:0000313" key="2">
    <source>
        <dbReference type="Proteomes" id="UP000292347"/>
    </source>
</evidence>
<dbReference type="RefSeq" id="WP_129342535.1">
    <property type="nucleotide sequence ID" value="NZ_JACIDD010000002.1"/>
</dbReference>
<proteinExistence type="predicted"/>
<keyword evidence="2" id="KW-1185">Reference proteome</keyword>
<name>A0A4Q2IUS0_9SPHN</name>
<organism evidence="1 2">
    <name type="scientific">Sphingomonas desiccabilis</name>
    <dbReference type="NCBI Taxonomy" id="429134"/>
    <lineage>
        <taxon>Bacteria</taxon>
        <taxon>Pseudomonadati</taxon>
        <taxon>Pseudomonadota</taxon>
        <taxon>Alphaproteobacteria</taxon>
        <taxon>Sphingomonadales</taxon>
        <taxon>Sphingomonadaceae</taxon>
        <taxon>Sphingomonas</taxon>
    </lineage>
</organism>
<protein>
    <submittedName>
        <fullName evidence="1">Uncharacterized protein</fullName>
    </submittedName>
</protein>
<evidence type="ECO:0000313" key="1">
    <source>
        <dbReference type="EMBL" id="RXZ32280.1"/>
    </source>
</evidence>
<comment type="caution">
    <text evidence="1">The sequence shown here is derived from an EMBL/GenBank/DDBJ whole genome shotgun (WGS) entry which is preliminary data.</text>
</comment>
<sequence length="95" mass="9480">MQRVRVGMTGLAVVLILILLASALVSSARNDAPVVAVGVPNVETVANMTGTDKGVSTADAGREPLAELGIAPAATNSIAPPAKLAPMEPPASIPQ</sequence>
<gene>
    <name evidence="1" type="ORF">EO081_11885</name>
</gene>
<dbReference type="Proteomes" id="UP000292347">
    <property type="component" value="Unassembled WGS sequence"/>
</dbReference>
<dbReference type="AlphaFoldDB" id="A0A4Q2IUS0"/>
<reference evidence="1 2" key="1">
    <citation type="submission" date="2019-01" db="EMBL/GenBank/DDBJ databases">
        <title>Sphingomonas mucosissima sp. nov. and Sphingomonas desiccabilis sp. nov., from biological soil crusts in the Colorado Plateau, USA.</title>
        <authorList>
            <person name="Zhu D."/>
        </authorList>
    </citation>
    <scope>NUCLEOTIDE SEQUENCE [LARGE SCALE GENOMIC DNA]</scope>
    <source>
        <strain evidence="1 2">CP1D</strain>
    </source>
</reference>
<dbReference type="EMBL" id="SDPT01000002">
    <property type="protein sequence ID" value="RXZ32280.1"/>
    <property type="molecule type" value="Genomic_DNA"/>
</dbReference>
<dbReference type="OrthoDB" id="7585421at2"/>
<accession>A0A4Q2IUS0</accession>